<dbReference type="GO" id="GO:0032993">
    <property type="term" value="C:protein-DNA complex"/>
    <property type="evidence" value="ECO:0007669"/>
    <property type="project" value="TreeGrafter"/>
</dbReference>
<evidence type="ECO:0000256" key="2">
    <source>
        <dbReference type="ARBA" id="ARBA00023012"/>
    </source>
</evidence>
<dbReference type="GO" id="GO:0005829">
    <property type="term" value="C:cytosol"/>
    <property type="evidence" value="ECO:0007669"/>
    <property type="project" value="TreeGrafter"/>
</dbReference>
<dbReference type="InterPro" id="IPR039420">
    <property type="entry name" value="WalR-like"/>
</dbReference>
<protein>
    <submittedName>
        <fullName evidence="8">Response regulator</fullName>
    </submittedName>
</protein>
<keyword evidence="5" id="KW-0804">Transcription</keyword>
<dbReference type="SMART" id="SM00448">
    <property type="entry name" value="REC"/>
    <property type="match status" value="1"/>
</dbReference>
<dbReference type="PANTHER" id="PTHR48111">
    <property type="entry name" value="REGULATOR OF RPOS"/>
    <property type="match status" value="1"/>
</dbReference>
<dbReference type="KEGG" id="smai:EXU30_03340"/>
<gene>
    <name evidence="8" type="ORF">EXU30_03340</name>
</gene>
<dbReference type="GO" id="GO:0000156">
    <property type="term" value="F:phosphorelay response regulator activity"/>
    <property type="evidence" value="ECO:0007669"/>
    <property type="project" value="TreeGrafter"/>
</dbReference>
<evidence type="ECO:0000259" key="7">
    <source>
        <dbReference type="PROSITE" id="PS50110"/>
    </source>
</evidence>
<dbReference type="PROSITE" id="PS50110">
    <property type="entry name" value="RESPONSE_REGULATORY"/>
    <property type="match status" value="1"/>
</dbReference>
<accession>A0A411PE26</accession>
<dbReference type="GO" id="GO:0006355">
    <property type="term" value="P:regulation of DNA-templated transcription"/>
    <property type="evidence" value="ECO:0007669"/>
    <property type="project" value="TreeGrafter"/>
</dbReference>
<keyword evidence="1 6" id="KW-0597">Phosphoprotein</keyword>
<evidence type="ECO:0000256" key="5">
    <source>
        <dbReference type="ARBA" id="ARBA00023163"/>
    </source>
</evidence>
<dbReference type="GO" id="GO:0000976">
    <property type="term" value="F:transcription cis-regulatory region binding"/>
    <property type="evidence" value="ECO:0007669"/>
    <property type="project" value="TreeGrafter"/>
</dbReference>
<keyword evidence="9" id="KW-1185">Reference proteome</keyword>
<evidence type="ECO:0000256" key="3">
    <source>
        <dbReference type="ARBA" id="ARBA00023015"/>
    </source>
</evidence>
<evidence type="ECO:0000256" key="6">
    <source>
        <dbReference type="PROSITE-ProRule" id="PRU00169"/>
    </source>
</evidence>
<evidence type="ECO:0000313" key="8">
    <source>
        <dbReference type="EMBL" id="QBF81837.1"/>
    </source>
</evidence>
<dbReference type="RefSeq" id="WP_130597811.1">
    <property type="nucleotide sequence ID" value="NZ_CP036200.1"/>
</dbReference>
<keyword evidence="4" id="KW-0238">DNA-binding</keyword>
<dbReference type="SUPFAM" id="SSF52172">
    <property type="entry name" value="CheY-like"/>
    <property type="match status" value="1"/>
</dbReference>
<dbReference type="AlphaFoldDB" id="A0A411PE26"/>
<dbReference type="Gene3D" id="3.40.50.2300">
    <property type="match status" value="1"/>
</dbReference>
<dbReference type="Gene3D" id="3.60.40.10">
    <property type="entry name" value="PPM-type phosphatase domain"/>
    <property type="match status" value="1"/>
</dbReference>
<dbReference type="Proteomes" id="UP000291106">
    <property type="component" value="Chromosome"/>
</dbReference>
<evidence type="ECO:0000256" key="4">
    <source>
        <dbReference type="ARBA" id="ARBA00023125"/>
    </source>
</evidence>
<dbReference type="OrthoDB" id="6399952at2"/>
<organism evidence="8 9">
    <name type="scientific">Shewanella maritima</name>
    <dbReference type="NCBI Taxonomy" id="2520507"/>
    <lineage>
        <taxon>Bacteria</taxon>
        <taxon>Pseudomonadati</taxon>
        <taxon>Pseudomonadota</taxon>
        <taxon>Gammaproteobacteria</taxon>
        <taxon>Alteromonadales</taxon>
        <taxon>Shewanellaceae</taxon>
        <taxon>Shewanella</taxon>
    </lineage>
</organism>
<proteinExistence type="predicted"/>
<dbReference type="Pfam" id="PF00072">
    <property type="entry name" value="Response_reg"/>
    <property type="match status" value="1"/>
</dbReference>
<feature type="domain" description="Response regulatory" evidence="7">
    <location>
        <begin position="7"/>
        <end position="121"/>
    </location>
</feature>
<dbReference type="PANTHER" id="PTHR48111:SF1">
    <property type="entry name" value="TWO-COMPONENT RESPONSE REGULATOR ORR33"/>
    <property type="match status" value="1"/>
</dbReference>
<keyword evidence="2" id="KW-0902">Two-component regulatory system</keyword>
<dbReference type="InterPro" id="IPR001789">
    <property type="entry name" value="Sig_transdc_resp-reg_receiver"/>
</dbReference>
<dbReference type="EMBL" id="CP036200">
    <property type="protein sequence ID" value="QBF81837.1"/>
    <property type="molecule type" value="Genomic_DNA"/>
</dbReference>
<dbReference type="InterPro" id="IPR036457">
    <property type="entry name" value="PPM-type-like_dom_sf"/>
</dbReference>
<feature type="modified residue" description="4-aspartylphosphate" evidence="6">
    <location>
        <position position="56"/>
    </location>
</feature>
<sequence>MALTDIAVLLVEDDPVFRQLVADFLSSQGASVKQASNGEQGVQLFTQEHYDIVIADLSMPIVDGLEMLRQMVDIDPAIPSIVISGNDAMSDVVEALRIGASDYLVKPVADLFIIEQAVEQALLTGSKPVEQAIAPHSTELIELSYQELNDNLLLLEQSAEAAKSVQQQLFPSSSVEYPNALINYTLYKNSDVSAFFIDSTMVGDEHLVLYMAHFMPEDNSAAFGCVLLRSFVNQQLKLFRNDQSEVLIQPSKMLEYLNERLASSGLHILMDIIYVSLDLSEYRVAIAQSGKGLRSYLRNPTGLAPLAISETDPIGFPTWKAPKVLSRHLALGEQLCIATYLPEHKQALLENKFEGLVFDASTKAGGFIQLECE</sequence>
<dbReference type="InterPro" id="IPR011006">
    <property type="entry name" value="CheY-like_superfamily"/>
</dbReference>
<keyword evidence="3" id="KW-0805">Transcription regulation</keyword>
<name>A0A411PE26_9GAMM</name>
<evidence type="ECO:0000313" key="9">
    <source>
        <dbReference type="Proteomes" id="UP000291106"/>
    </source>
</evidence>
<evidence type="ECO:0000256" key="1">
    <source>
        <dbReference type="ARBA" id="ARBA00022553"/>
    </source>
</evidence>
<reference evidence="8 9" key="1">
    <citation type="submission" date="2019-02" db="EMBL/GenBank/DDBJ databases">
        <title>Shewanella sp. D4-2 isolated from Dokdo Island.</title>
        <authorList>
            <person name="Baek K."/>
        </authorList>
    </citation>
    <scope>NUCLEOTIDE SEQUENCE [LARGE SCALE GENOMIC DNA]</scope>
    <source>
        <strain evidence="8 9">D4-2</strain>
    </source>
</reference>